<reference evidence="3" key="1">
    <citation type="submission" date="2025-08" db="UniProtKB">
        <authorList>
            <consortium name="RefSeq"/>
        </authorList>
    </citation>
    <scope>IDENTIFICATION</scope>
    <source>
        <tissue evidence="3">Whole blood</tissue>
    </source>
</reference>
<feature type="compositionally biased region" description="Gly residues" evidence="1">
    <location>
        <begin position="70"/>
        <end position="81"/>
    </location>
</feature>
<sequence>MGAGPRARSCCRSWAALGAVTAAPRDGLRAPGPARPAPLPPRWLAARGARAPAASWFVARGEGRASRPPRGGGLGPEGAGGLEPSCDITADTAVCSARSGTGGDQSIAHSSSRRDDATGRPPPASPPIMPWVETPTRRPPHFSRSSAPTVLTPCLRSLTSVDQVTRCCRATRANPACVNLSSGFPGHPDRLASLLPPTSIGHPRGWHL</sequence>
<feature type="compositionally biased region" description="Pro residues" evidence="1">
    <location>
        <begin position="120"/>
        <end position="129"/>
    </location>
</feature>
<dbReference type="Proteomes" id="UP001165780">
    <property type="component" value="Unplaced"/>
</dbReference>
<keyword evidence="2" id="KW-1185">Reference proteome</keyword>
<feature type="compositionally biased region" description="Low complexity" evidence="1">
    <location>
        <begin position="22"/>
        <end position="32"/>
    </location>
</feature>
<name>A0A9W2VJE2_PANPR</name>
<feature type="region of interest" description="Disordered" evidence="1">
    <location>
        <begin position="60"/>
        <end position="85"/>
    </location>
</feature>
<dbReference type="RefSeq" id="XP_053758731.1">
    <property type="nucleotide sequence ID" value="XM_053902756.1"/>
</dbReference>
<dbReference type="AlphaFoldDB" id="A0A9W2VJE2"/>
<accession>A0A9W2VJE2</accession>
<feature type="region of interest" description="Disordered" evidence="1">
    <location>
        <begin position="22"/>
        <end position="41"/>
    </location>
</feature>
<proteinExistence type="predicted"/>
<dbReference type="GeneID" id="128777091"/>
<gene>
    <name evidence="3" type="primary">LOC128777091</name>
</gene>
<protein>
    <submittedName>
        <fullName evidence="3">Uncharacterized protein LOC128777091</fullName>
    </submittedName>
</protein>
<evidence type="ECO:0000313" key="2">
    <source>
        <dbReference type="Proteomes" id="UP001165780"/>
    </source>
</evidence>
<feature type="region of interest" description="Disordered" evidence="1">
    <location>
        <begin position="97"/>
        <end position="131"/>
    </location>
</feature>
<evidence type="ECO:0000313" key="3">
    <source>
        <dbReference type="RefSeq" id="XP_053758731.1"/>
    </source>
</evidence>
<organism evidence="2 3">
    <name type="scientific">Panthera pardus</name>
    <name type="common">Leopard</name>
    <name type="synonym">Felis pardus</name>
    <dbReference type="NCBI Taxonomy" id="9691"/>
    <lineage>
        <taxon>Eukaryota</taxon>
        <taxon>Metazoa</taxon>
        <taxon>Chordata</taxon>
        <taxon>Craniata</taxon>
        <taxon>Vertebrata</taxon>
        <taxon>Euteleostomi</taxon>
        <taxon>Mammalia</taxon>
        <taxon>Eutheria</taxon>
        <taxon>Laurasiatheria</taxon>
        <taxon>Carnivora</taxon>
        <taxon>Feliformia</taxon>
        <taxon>Felidae</taxon>
        <taxon>Pantherinae</taxon>
        <taxon>Panthera</taxon>
    </lineage>
</organism>
<evidence type="ECO:0000256" key="1">
    <source>
        <dbReference type="SAM" id="MobiDB-lite"/>
    </source>
</evidence>